<protein>
    <submittedName>
        <fullName evidence="2">7TM_GPCR_Srx domain-containing protein</fullName>
    </submittedName>
</protein>
<organism evidence="1 2">
    <name type="scientific">Rhabditophanes sp. KR3021</name>
    <dbReference type="NCBI Taxonomy" id="114890"/>
    <lineage>
        <taxon>Eukaryota</taxon>
        <taxon>Metazoa</taxon>
        <taxon>Ecdysozoa</taxon>
        <taxon>Nematoda</taxon>
        <taxon>Chromadorea</taxon>
        <taxon>Rhabditida</taxon>
        <taxon>Tylenchina</taxon>
        <taxon>Panagrolaimomorpha</taxon>
        <taxon>Strongyloidoidea</taxon>
        <taxon>Alloionematidae</taxon>
        <taxon>Rhabditophanes</taxon>
    </lineage>
</organism>
<proteinExistence type="predicted"/>
<evidence type="ECO:0000313" key="2">
    <source>
        <dbReference type="WBParaSite" id="RSKR_0001003700.1"/>
    </source>
</evidence>
<dbReference type="Proteomes" id="UP000095286">
    <property type="component" value="Unplaced"/>
</dbReference>
<name>A0AC35UD63_9BILA</name>
<sequence>MFKSELILLSILYASKVVPLIVSFLGTSYCFHLLTRFRIYMQIAKRIYCFGGAGCFVINMILLYQVTIIAQLPSIMYTELAILLINVRFLGMALFVSEAKAILVGYKKTNSKYGQLTHI</sequence>
<evidence type="ECO:0000313" key="1">
    <source>
        <dbReference type="Proteomes" id="UP000095286"/>
    </source>
</evidence>
<dbReference type="WBParaSite" id="RSKR_0001003700.1">
    <property type="protein sequence ID" value="RSKR_0001003700.1"/>
    <property type="gene ID" value="RSKR_0001003700"/>
</dbReference>
<reference evidence="2" key="1">
    <citation type="submission" date="2016-11" db="UniProtKB">
        <authorList>
            <consortium name="WormBaseParasite"/>
        </authorList>
    </citation>
    <scope>IDENTIFICATION</scope>
    <source>
        <strain evidence="2">KR3021</strain>
    </source>
</reference>
<accession>A0AC35UD63</accession>